<comment type="similarity">
    <text evidence="2">In the N-terminal section; belongs to the glycosyltransferase 51 family.</text>
</comment>
<dbReference type="Gene3D" id="3.40.710.10">
    <property type="entry name" value="DD-peptidase/beta-lactamase superfamily"/>
    <property type="match status" value="1"/>
</dbReference>
<dbReference type="GO" id="GO:0008360">
    <property type="term" value="P:regulation of cell shape"/>
    <property type="evidence" value="ECO:0007669"/>
    <property type="project" value="UniProtKB-KW"/>
</dbReference>
<evidence type="ECO:0000313" key="19">
    <source>
        <dbReference type="Proteomes" id="UP000184440"/>
    </source>
</evidence>
<gene>
    <name evidence="18" type="ORF">SAMN05443668_11891</name>
</gene>
<dbReference type="PANTHER" id="PTHR32282">
    <property type="entry name" value="BINDING PROTEIN TRANSPEPTIDASE, PUTATIVE-RELATED"/>
    <property type="match status" value="1"/>
</dbReference>
<evidence type="ECO:0000259" key="16">
    <source>
        <dbReference type="Pfam" id="PF00905"/>
    </source>
</evidence>
<feature type="domain" description="Glycosyl transferase family 51" evidence="17">
    <location>
        <begin position="211"/>
        <end position="383"/>
    </location>
</feature>
<dbReference type="GO" id="GO:0008955">
    <property type="term" value="F:peptidoglycan glycosyltransferase activity"/>
    <property type="evidence" value="ECO:0007669"/>
    <property type="project" value="UniProtKB-EC"/>
</dbReference>
<feature type="transmembrane region" description="Helical" evidence="15">
    <location>
        <begin position="163"/>
        <end position="187"/>
    </location>
</feature>
<evidence type="ECO:0000256" key="12">
    <source>
        <dbReference type="ARBA" id="ARBA00034000"/>
    </source>
</evidence>
<dbReference type="GO" id="GO:0030288">
    <property type="term" value="C:outer membrane-bounded periplasmic space"/>
    <property type="evidence" value="ECO:0007669"/>
    <property type="project" value="TreeGrafter"/>
</dbReference>
<feature type="region of interest" description="Disordered" evidence="14">
    <location>
        <begin position="1"/>
        <end position="129"/>
    </location>
</feature>
<dbReference type="SUPFAM" id="SSF56601">
    <property type="entry name" value="beta-lactamase/transpeptidase-like"/>
    <property type="match status" value="1"/>
</dbReference>
<evidence type="ECO:0000256" key="3">
    <source>
        <dbReference type="ARBA" id="ARBA00022645"/>
    </source>
</evidence>
<feature type="region of interest" description="Disordered" evidence="14">
    <location>
        <begin position="772"/>
        <end position="852"/>
    </location>
</feature>
<feature type="domain" description="Penicillin-binding protein transpeptidase" evidence="16">
    <location>
        <begin position="477"/>
        <end position="733"/>
    </location>
</feature>
<evidence type="ECO:0000256" key="9">
    <source>
        <dbReference type="ARBA" id="ARBA00022984"/>
    </source>
</evidence>
<keyword evidence="15" id="KW-0812">Transmembrane</keyword>
<dbReference type="Proteomes" id="UP000184440">
    <property type="component" value="Unassembled WGS sequence"/>
</dbReference>
<feature type="compositionally biased region" description="Low complexity" evidence="14">
    <location>
        <begin position="45"/>
        <end position="97"/>
    </location>
</feature>
<dbReference type="InterPro" id="IPR036950">
    <property type="entry name" value="PBP_transglycosylase"/>
</dbReference>
<dbReference type="GO" id="GO:0009002">
    <property type="term" value="F:serine-type D-Ala-D-Ala carboxypeptidase activity"/>
    <property type="evidence" value="ECO:0007669"/>
    <property type="project" value="UniProtKB-EC"/>
</dbReference>
<dbReference type="SUPFAM" id="SSF53955">
    <property type="entry name" value="Lysozyme-like"/>
    <property type="match status" value="1"/>
</dbReference>
<dbReference type="GO" id="GO:0008658">
    <property type="term" value="F:penicillin binding"/>
    <property type="evidence" value="ECO:0007669"/>
    <property type="project" value="InterPro"/>
</dbReference>
<organism evidence="18 19">
    <name type="scientific">Cryptosporangium aurantiacum</name>
    <dbReference type="NCBI Taxonomy" id="134849"/>
    <lineage>
        <taxon>Bacteria</taxon>
        <taxon>Bacillati</taxon>
        <taxon>Actinomycetota</taxon>
        <taxon>Actinomycetes</taxon>
        <taxon>Cryptosporangiales</taxon>
        <taxon>Cryptosporangiaceae</taxon>
        <taxon>Cryptosporangium</taxon>
    </lineage>
</organism>
<dbReference type="InterPro" id="IPR023346">
    <property type="entry name" value="Lysozyme-like_dom_sf"/>
</dbReference>
<evidence type="ECO:0000256" key="4">
    <source>
        <dbReference type="ARBA" id="ARBA00022670"/>
    </source>
</evidence>
<evidence type="ECO:0000256" key="13">
    <source>
        <dbReference type="ARBA" id="ARBA00049902"/>
    </source>
</evidence>
<evidence type="ECO:0000256" key="8">
    <source>
        <dbReference type="ARBA" id="ARBA00022960"/>
    </source>
</evidence>
<dbReference type="Gene3D" id="1.10.3810.10">
    <property type="entry name" value="Biosynthetic peptidoglycan transglycosylase-like"/>
    <property type="match status" value="1"/>
</dbReference>
<evidence type="ECO:0000256" key="1">
    <source>
        <dbReference type="ARBA" id="ARBA00007090"/>
    </source>
</evidence>
<keyword evidence="4" id="KW-0645">Protease</keyword>
<reference evidence="18 19" key="1">
    <citation type="submission" date="2016-11" db="EMBL/GenBank/DDBJ databases">
        <authorList>
            <person name="Jaros S."/>
            <person name="Januszkiewicz K."/>
            <person name="Wedrychowicz H."/>
        </authorList>
    </citation>
    <scope>NUCLEOTIDE SEQUENCE [LARGE SCALE GENOMIC DNA]</scope>
    <source>
        <strain evidence="18 19">DSM 46144</strain>
    </source>
</reference>
<dbReference type="InterPro" id="IPR050396">
    <property type="entry name" value="Glycosyltr_51/Transpeptidase"/>
</dbReference>
<evidence type="ECO:0000256" key="2">
    <source>
        <dbReference type="ARBA" id="ARBA00007739"/>
    </source>
</evidence>
<dbReference type="InterPro" id="IPR012338">
    <property type="entry name" value="Beta-lactam/transpept-like"/>
</dbReference>
<feature type="compositionally biased region" description="Pro residues" evidence="14">
    <location>
        <begin position="794"/>
        <end position="806"/>
    </location>
</feature>
<keyword evidence="3 18" id="KW-0121">Carboxypeptidase</keyword>
<dbReference type="EMBL" id="FRCS01000018">
    <property type="protein sequence ID" value="SHN46858.1"/>
    <property type="molecule type" value="Genomic_DNA"/>
</dbReference>
<keyword evidence="8" id="KW-0133">Cell shape</keyword>
<feature type="compositionally biased region" description="Polar residues" evidence="14">
    <location>
        <begin position="822"/>
        <end position="831"/>
    </location>
</feature>
<keyword evidence="6" id="KW-0808">Transferase</keyword>
<dbReference type="OrthoDB" id="3397599at2"/>
<keyword evidence="9" id="KW-0573">Peptidoglycan synthesis</keyword>
<dbReference type="Pfam" id="PF00912">
    <property type="entry name" value="Transgly"/>
    <property type="match status" value="1"/>
</dbReference>
<evidence type="ECO:0000259" key="17">
    <source>
        <dbReference type="Pfam" id="PF00912"/>
    </source>
</evidence>
<evidence type="ECO:0000256" key="7">
    <source>
        <dbReference type="ARBA" id="ARBA00022801"/>
    </source>
</evidence>
<dbReference type="AlphaFoldDB" id="A0A1M7RLB1"/>
<dbReference type="GO" id="GO:0071555">
    <property type="term" value="P:cell wall organization"/>
    <property type="evidence" value="ECO:0007669"/>
    <property type="project" value="UniProtKB-KW"/>
</dbReference>
<dbReference type="Pfam" id="PF00905">
    <property type="entry name" value="Transpeptidase"/>
    <property type="match status" value="1"/>
</dbReference>
<proteinExistence type="inferred from homology"/>
<keyword evidence="5" id="KW-0328">Glycosyltransferase</keyword>
<feature type="compositionally biased region" description="Gly residues" evidence="14">
    <location>
        <begin position="1"/>
        <end position="12"/>
    </location>
</feature>
<keyword evidence="10" id="KW-0511">Multifunctional enzyme</keyword>
<dbReference type="GO" id="GO:0009252">
    <property type="term" value="P:peptidoglycan biosynthetic process"/>
    <property type="evidence" value="ECO:0007669"/>
    <property type="project" value="UniProtKB-KW"/>
</dbReference>
<evidence type="ECO:0000256" key="5">
    <source>
        <dbReference type="ARBA" id="ARBA00022676"/>
    </source>
</evidence>
<evidence type="ECO:0000256" key="15">
    <source>
        <dbReference type="SAM" id="Phobius"/>
    </source>
</evidence>
<feature type="compositionally biased region" description="Low complexity" evidence="14">
    <location>
        <begin position="105"/>
        <end position="118"/>
    </location>
</feature>
<evidence type="ECO:0000256" key="11">
    <source>
        <dbReference type="ARBA" id="ARBA00023316"/>
    </source>
</evidence>
<dbReference type="GO" id="GO:0006508">
    <property type="term" value="P:proteolysis"/>
    <property type="evidence" value="ECO:0007669"/>
    <property type="project" value="UniProtKB-KW"/>
</dbReference>
<keyword evidence="11" id="KW-0961">Cell wall biogenesis/degradation</keyword>
<evidence type="ECO:0000256" key="14">
    <source>
        <dbReference type="SAM" id="MobiDB-lite"/>
    </source>
</evidence>
<name>A0A1M7RLB1_9ACTN</name>
<evidence type="ECO:0000256" key="6">
    <source>
        <dbReference type="ARBA" id="ARBA00022679"/>
    </source>
</evidence>
<dbReference type="RefSeq" id="WP_143175655.1">
    <property type="nucleotide sequence ID" value="NZ_FRCS01000018.1"/>
</dbReference>
<keyword evidence="19" id="KW-1185">Reference proteome</keyword>
<comment type="catalytic activity">
    <reaction evidence="13">
        <text>[GlcNAc-(1-&gt;4)-Mur2Ac(oyl-L-Ala-gamma-D-Glu-L-Lys-D-Ala-D-Ala)](n)-di-trans,octa-cis-undecaprenyl diphosphate + beta-D-GlcNAc-(1-&gt;4)-Mur2Ac(oyl-L-Ala-gamma-D-Glu-L-Lys-D-Ala-D-Ala)-di-trans,octa-cis-undecaprenyl diphosphate = [GlcNAc-(1-&gt;4)-Mur2Ac(oyl-L-Ala-gamma-D-Glu-L-Lys-D-Ala-D-Ala)](n+1)-di-trans,octa-cis-undecaprenyl diphosphate + di-trans,octa-cis-undecaprenyl diphosphate + H(+)</text>
        <dbReference type="Rhea" id="RHEA:23708"/>
        <dbReference type="Rhea" id="RHEA-COMP:9602"/>
        <dbReference type="Rhea" id="RHEA-COMP:9603"/>
        <dbReference type="ChEBI" id="CHEBI:15378"/>
        <dbReference type="ChEBI" id="CHEBI:58405"/>
        <dbReference type="ChEBI" id="CHEBI:60033"/>
        <dbReference type="ChEBI" id="CHEBI:78435"/>
        <dbReference type="EC" id="2.4.99.28"/>
    </reaction>
</comment>
<accession>A0A1M7RLB1</accession>
<feature type="compositionally biased region" description="Basic and acidic residues" evidence="14">
    <location>
        <begin position="772"/>
        <end position="785"/>
    </location>
</feature>
<sequence>MSYGHTPGGGDGTPDVGPRPSSGGTVYGGSASRGASGSGEGGTVYGSRASGSSGTTYGSSAASSGTTYGSSASGTTYGSSAASSGTTYGSSASKGTTYGSGSGTTYGASSGTTYGSTAVGDRPTGLGPRSRAAALEDDQLHPEFGGMPPNGPKVKKAGRGKKILIGIGIATAVCMLLGLTGGGVAYASVDLPEFPKSSGTTSIKYADGGTFATFALENRVEVTLDKVPKHVQEAVIAVEDPDFNENSGVSFRGTARAVWGLVSGNDDAGGGSTITQQYIRNALQLTKERSYSRKVKEIILARKLSSSWSKEQILRGYLNTIYFGRGAWGIQSASKAYFNKDVEKLTAAEGAVLAAVIKDPTNFDPANKLESAQGRWGYVLDQMVKKGFIGQAERAAMTYPKATDKGSRTGAWRAGSTGILGQKIEAELKRIGFEEQVINTGGLTVYTTISSKAQQAAKKASEKYVNDETQSKEMATAMVSVDPKTGAVKAYYGGDRGYGNYDLAAAPHPAGSSYKPYVLAKGIEDGYSIDSLWDGTSGQKFRDRDTPLKNSGDDNSCGKQCSLTRATVKSLNTVYWALTLEVGASEVAKLAARAGVKTLNGKPVEQIADELNSGLGIGQYSVSVLEQAAGYGTFANYGTYHEPYFIEKVEDADGTVMWEHAAHTAEPVRAFSEDVGKDVSYVMQQVYDATNKKITDGREAAIKTGTQQYRETNDNAHAWMCGYTPQLATAVWVGGSGDDIRLIDKTTGERVYGSGIPGKIWRDYMSTALKKQPKEKFESAPHLGDKAGNAPTEEPSPTPTETPNPDNPDGDNGDGDWWGTPSTDATPDNGNGDQGETDGSDNGDGGIFNQPG</sequence>
<keyword evidence="15" id="KW-1133">Transmembrane helix</keyword>
<dbReference type="FunFam" id="1.10.3810.10:FF:000001">
    <property type="entry name" value="Penicillin-binding protein 1A"/>
    <property type="match status" value="1"/>
</dbReference>
<keyword evidence="15" id="KW-0472">Membrane</keyword>
<dbReference type="InterPro" id="IPR001264">
    <property type="entry name" value="Glyco_trans_51"/>
</dbReference>
<evidence type="ECO:0000256" key="10">
    <source>
        <dbReference type="ARBA" id="ARBA00023268"/>
    </source>
</evidence>
<dbReference type="PANTHER" id="PTHR32282:SF34">
    <property type="entry name" value="PENICILLIN-BINDING PROTEIN 1A"/>
    <property type="match status" value="1"/>
</dbReference>
<evidence type="ECO:0000313" key="18">
    <source>
        <dbReference type="EMBL" id="SHN46858.1"/>
    </source>
</evidence>
<comment type="similarity">
    <text evidence="1">In the C-terminal section; belongs to the transpeptidase family.</text>
</comment>
<protein>
    <submittedName>
        <fullName evidence="18">Membrane carboxypeptidase (Penicillin-binding protein)</fullName>
    </submittedName>
</protein>
<keyword evidence="7" id="KW-0378">Hydrolase</keyword>
<dbReference type="STRING" id="134849.SAMN05443668_11891"/>
<comment type="catalytic activity">
    <reaction evidence="12">
        <text>Preferential cleavage: (Ac)2-L-Lys-D-Ala-|-D-Ala. Also transpeptidation of peptidyl-alanyl moieties that are N-acyl substituents of D-alanine.</text>
        <dbReference type="EC" id="3.4.16.4"/>
    </reaction>
</comment>
<dbReference type="InterPro" id="IPR001460">
    <property type="entry name" value="PCN-bd_Tpept"/>
</dbReference>